<dbReference type="RefSeq" id="WP_386845195.1">
    <property type="nucleotide sequence ID" value="NZ_JBHUMK010000040.1"/>
</dbReference>
<dbReference type="CDD" id="cd13530">
    <property type="entry name" value="PBP2_peptides_like"/>
    <property type="match status" value="1"/>
</dbReference>
<dbReference type="PANTHER" id="PTHR35936">
    <property type="entry name" value="MEMBRANE-BOUND LYTIC MUREIN TRANSGLYCOSYLASE F"/>
    <property type="match status" value="1"/>
</dbReference>
<comment type="caution">
    <text evidence="4">The sequence shown here is derived from an EMBL/GenBank/DDBJ whole genome shotgun (WGS) entry which is preliminary data.</text>
</comment>
<dbReference type="PANTHER" id="PTHR35936:SF19">
    <property type="entry name" value="AMINO-ACID-BINDING PROTEIN YXEM-RELATED"/>
    <property type="match status" value="1"/>
</dbReference>
<dbReference type="InterPro" id="IPR001638">
    <property type="entry name" value="Solute-binding_3/MltF_N"/>
</dbReference>
<dbReference type="SMART" id="SM00062">
    <property type="entry name" value="PBPb"/>
    <property type="match status" value="1"/>
</dbReference>
<evidence type="ECO:0000313" key="5">
    <source>
        <dbReference type="Proteomes" id="UP001597475"/>
    </source>
</evidence>
<evidence type="ECO:0000256" key="2">
    <source>
        <dbReference type="SAM" id="SignalP"/>
    </source>
</evidence>
<dbReference type="EMBL" id="JBHUMK010000040">
    <property type="protein sequence ID" value="MFD2609647.1"/>
    <property type="molecule type" value="Genomic_DNA"/>
</dbReference>
<evidence type="ECO:0000259" key="3">
    <source>
        <dbReference type="SMART" id="SM00062"/>
    </source>
</evidence>
<keyword evidence="5" id="KW-1185">Reference proteome</keyword>
<evidence type="ECO:0000313" key="4">
    <source>
        <dbReference type="EMBL" id="MFD2609647.1"/>
    </source>
</evidence>
<proteinExistence type="predicted"/>
<accession>A0ABW5P2X6</accession>
<evidence type="ECO:0000256" key="1">
    <source>
        <dbReference type="ARBA" id="ARBA00022729"/>
    </source>
</evidence>
<name>A0ABW5P2X6_9DEIO</name>
<dbReference type="SUPFAM" id="SSF53850">
    <property type="entry name" value="Periplasmic binding protein-like II"/>
    <property type="match status" value="1"/>
</dbReference>
<feature type="domain" description="Solute-binding protein family 3/N-terminal" evidence="3">
    <location>
        <begin position="32"/>
        <end position="248"/>
    </location>
</feature>
<keyword evidence="1 2" id="KW-0732">Signal</keyword>
<gene>
    <name evidence="4" type="ORF">ACFSR9_09385</name>
</gene>
<dbReference type="Proteomes" id="UP001597475">
    <property type="component" value="Unassembled WGS sequence"/>
</dbReference>
<reference evidence="5" key="1">
    <citation type="journal article" date="2019" name="Int. J. Syst. Evol. Microbiol.">
        <title>The Global Catalogue of Microorganisms (GCM) 10K type strain sequencing project: providing services to taxonomists for standard genome sequencing and annotation.</title>
        <authorList>
            <consortium name="The Broad Institute Genomics Platform"/>
            <consortium name="The Broad Institute Genome Sequencing Center for Infectious Disease"/>
            <person name="Wu L."/>
            <person name="Ma J."/>
        </authorList>
    </citation>
    <scope>NUCLEOTIDE SEQUENCE [LARGE SCALE GENOMIC DNA]</scope>
    <source>
        <strain evidence="5">KCTC 33842</strain>
    </source>
</reference>
<sequence length="252" mass="27310">MKRTLSTLTLLAAATFGTAQARSLADVKASGVIRIGTNAEFKPFTYFEGTTMKGFEYDLGNLLAKQLGVKAQWINQPFDSLLIGLNADRFDLVISSHGITPERQKAVDFSNPHYCSGGVILTRTGGPTTAAALKGKKVGMQIGTTYVGQVRKMFGENAVRTYPSNAAAQQALMAGRVDAMVNEKFYNVEALKATKGKLVEGDMLFQEKLAMPVKKGNKTLLTAVNGALATVLKNGEYQKLSKQWFGQDVRCK</sequence>
<feature type="chain" id="PRO_5046323106" evidence="2">
    <location>
        <begin position="22"/>
        <end position="252"/>
    </location>
</feature>
<feature type="signal peptide" evidence="2">
    <location>
        <begin position="1"/>
        <end position="21"/>
    </location>
</feature>
<dbReference type="Gene3D" id="3.40.190.10">
    <property type="entry name" value="Periplasmic binding protein-like II"/>
    <property type="match status" value="2"/>
</dbReference>
<dbReference type="Pfam" id="PF00497">
    <property type="entry name" value="SBP_bac_3"/>
    <property type="match status" value="1"/>
</dbReference>
<protein>
    <submittedName>
        <fullName evidence="4">ABC transporter substrate-binding protein</fullName>
    </submittedName>
</protein>
<organism evidence="4 5">
    <name type="scientific">Deinococcus taklimakanensis</name>
    <dbReference type="NCBI Taxonomy" id="536443"/>
    <lineage>
        <taxon>Bacteria</taxon>
        <taxon>Thermotogati</taxon>
        <taxon>Deinococcota</taxon>
        <taxon>Deinococci</taxon>
        <taxon>Deinococcales</taxon>
        <taxon>Deinococcaceae</taxon>
        <taxon>Deinococcus</taxon>
    </lineage>
</organism>